<evidence type="ECO:0000256" key="3">
    <source>
        <dbReference type="ARBA" id="ARBA00022692"/>
    </source>
</evidence>
<keyword evidence="9" id="KW-0325">Glycoprotein</keyword>
<evidence type="ECO:0000256" key="5">
    <source>
        <dbReference type="ARBA" id="ARBA00022737"/>
    </source>
</evidence>
<proteinExistence type="predicted"/>
<keyword evidence="3 10" id="KW-0812">Transmembrane</keyword>
<reference evidence="10" key="1">
    <citation type="journal article" date="2019" name="Science">
        <title>Mutation of a bHLH transcription factor allowed almond domestication.</title>
        <authorList>
            <person name="Sanchez-Perez R."/>
            <person name="Pavan S."/>
            <person name="Mazzeo R."/>
            <person name="Moldovan C."/>
            <person name="Aiese Cigliano R."/>
            <person name="Del Cueto J."/>
            <person name="Ricciardi F."/>
            <person name="Lotti C."/>
            <person name="Ricciardi L."/>
            <person name="Dicenta F."/>
            <person name="Lopez-Marques R.L."/>
            <person name="Lindberg Moller B."/>
        </authorList>
    </citation>
    <scope>NUCLEOTIDE SEQUENCE</scope>
</reference>
<keyword evidence="6" id="KW-1133">Transmembrane helix</keyword>
<keyword evidence="4" id="KW-0732">Signal</keyword>
<keyword evidence="10" id="KW-0418">Kinase</keyword>
<dbReference type="EMBL" id="AP019297">
    <property type="protein sequence ID" value="BBG94226.1"/>
    <property type="molecule type" value="Genomic_DNA"/>
</dbReference>
<evidence type="ECO:0000256" key="8">
    <source>
        <dbReference type="ARBA" id="ARBA00023170"/>
    </source>
</evidence>
<dbReference type="SUPFAM" id="SSF52058">
    <property type="entry name" value="L domain-like"/>
    <property type="match status" value="1"/>
</dbReference>
<evidence type="ECO:0000256" key="4">
    <source>
        <dbReference type="ARBA" id="ARBA00022729"/>
    </source>
</evidence>
<keyword evidence="7" id="KW-0472">Membrane</keyword>
<sequence>MNAGFASNQVGWPGCGAIMEEVGLLLEIIWRVRFLWKRSVYCLCFPCFPFPLLSRGFFLENMKGTPSGFMGFFPSSAPFVPLYAPVQSQSGPDGVAMEALRKSIGPNSLGWSGSDYCKWSKVSCTSDNKVFKIQIGNQKLTGSLPTELQKLAYLQQLEVQSNQLTGPFPSLSGLPSLQVLLAHNNNFSSFPQISSKVSWWLPPTLSSSAAVAADGEGYINDPQYHLNYPKICSGSPSPSPPHSSWYLQNTARETVERFAHDDKGDFATSLKHFRVKTSTEE</sequence>
<keyword evidence="5" id="KW-0677">Repeat</keyword>
<name>A0A4Y1QQV2_PRUDU</name>
<accession>A0A4Y1QQV2</accession>
<dbReference type="PANTHER" id="PTHR47986">
    <property type="entry name" value="OSJNBA0070M12.3 PROTEIN"/>
    <property type="match status" value="1"/>
</dbReference>
<evidence type="ECO:0000256" key="1">
    <source>
        <dbReference type="ARBA" id="ARBA00004167"/>
    </source>
</evidence>
<gene>
    <name evidence="10" type="ORF">Prudu_002453</name>
</gene>
<evidence type="ECO:0000256" key="6">
    <source>
        <dbReference type="ARBA" id="ARBA00022989"/>
    </source>
</evidence>
<keyword evidence="2" id="KW-0433">Leucine-rich repeat</keyword>
<evidence type="ECO:0000256" key="7">
    <source>
        <dbReference type="ARBA" id="ARBA00023136"/>
    </source>
</evidence>
<dbReference type="InterPro" id="IPR032675">
    <property type="entry name" value="LRR_dom_sf"/>
</dbReference>
<dbReference type="PANTHER" id="PTHR47986:SF34">
    <property type="entry name" value="RECEPTOR-LIKE KINASE TMK2"/>
    <property type="match status" value="1"/>
</dbReference>
<comment type="subcellular location">
    <subcellularLocation>
        <location evidence="1">Membrane</location>
        <topology evidence="1">Single-pass membrane protein</topology>
    </subcellularLocation>
</comment>
<dbReference type="AlphaFoldDB" id="A0A4Y1QQV2"/>
<evidence type="ECO:0000313" key="10">
    <source>
        <dbReference type="EMBL" id="BBG94226.1"/>
    </source>
</evidence>
<dbReference type="Gene3D" id="3.80.10.10">
    <property type="entry name" value="Ribonuclease Inhibitor"/>
    <property type="match status" value="1"/>
</dbReference>
<evidence type="ECO:0000256" key="9">
    <source>
        <dbReference type="ARBA" id="ARBA00023180"/>
    </source>
</evidence>
<protein>
    <submittedName>
        <fullName evidence="10">Transmembrane kinase 1</fullName>
    </submittedName>
</protein>
<organism evidence="10">
    <name type="scientific">Prunus dulcis</name>
    <name type="common">Almond</name>
    <name type="synonym">Amygdalus dulcis</name>
    <dbReference type="NCBI Taxonomy" id="3755"/>
    <lineage>
        <taxon>Eukaryota</taxon>
        <taxon>Viridiplantae</taxon>
        <taxon>Streptophyta</taxon>
        <taxon>Embryophyta</taxon>
        <taxon>Tracheophyta</taxon>
        <taxon>Spermatophyta</taxon>
        <taxon>Magnoliopsida</taxon>
        <taxon>eudicotyledons</taxon>
        <taxon>Gunneridae</taxon>
        <taxon>Pentapetalae</taxon>
        <taxon>rosids</taxon>
        <taxon>fabids</taxon>
        <taxon>Rosales</taxon>
        <taxon>Rosaceae</taxon>
        <taxon>Amygdaloideae</taxon>
        <taxon>Amygdaleae</taxon>
        <taxon>Prunus</taxon>
    </lineage>
</organism>
<dbReference type="GO" id="GO:0016301">
    <property type="term" value="F:kinase activity"/>
    <property type="evidence" value="ECO:0007669"/>
    <property type="project" value="UniProtKB-KW"/>
</dbReference>
<dbReference type="GO" id="GO:0016020">
    <property type="term" value="C:membrane"/>
    <property type="evidence" value="ECO:0007669"/>
    <property type="project" value="UniProtKB-SubCell"/>
</dbReference>
<evidence type="ECO:0000256" key="2">
    <source>
        <dbReference type="ARBA" id="ARBA00022614"/>
    </source>
</evidence>
<dbReference type="InterPro" id="IPR052422">
    <property type="entry name" value="Auxin_Ser/Thr_Kinase"/>
</dbReference>
<keyword evidence="10" id="KW-0808">Transferase</keyword>
<keyword evidence="8" id="KW-0675">Receptor</keyword>